<reference evidence="1 2" key="1">
    <citation type="submission" date="2019-06" db="EMBL/GenBank/DDBJ databases">
        <title>Sequencing the genomes of 1000 actinobacteria strains.</title>
        <authorList>
            <person name="Klenk H.-P."/>
        </authorList>
    </citation>
    <scope>NUCLEOTIDE SEQUENCE [LARGE SCALE GENOMIC DNA]</scope>
    <source>
        <strain evidence="1 2">DSM 45015</strain>
    </source>
</reference>
<accession>A0A543NL56</accession>
<keyword evidence="2" id="KW-1185">Reference proteome</keyword>
<evidence type="ECO:0000313" key="2">
    <source>
        <dbReference type="Proteomes" id="UP000317422"/>
    </source>
</evidence>
<evidence type="ECO:0000313" key="1">
    <source>
        <dbReference type="EMBL" id="TQN32527.1"/>
    </source>
</evidence>
<gene>
    <name evidence="1" type="ORF">FHX37_2492</name>
</gene>
<dbReference type="EMBL" id="VFQC01000001">
    <property type="protein sequence ID" value="TQN32527.1"/>
    <property type="molecule type" value="Genomic_DNA"/>
</dbReference>
<organism evidence="1 2">
    <name type="scientific">Haloactinospora alba</name>
    <dbReference type="NCBI Taxonomy" id="405555"/>
    <lineage>
        <taxon>Bacteria</taxon>
        <taxon>Bacillati</taxon>
        <taxon>Actinomycetota</taxon>
        <taxon>Actinomycetes</taxon>
        <taxon>Streptosporangiales</taxon>
        <taxon>Nocardiopsidaceae</taxon>
        <taxon>Haloactinospora</taxon>
    </lineage>
</organism>
<sequence length="73" mass="8168">MESAEENGWNDYAAVYHDDNGERSIIAERHKALSDSLVTIESYREAADDPTDLRRVIESDIKTEDEPGIGSGR</sequence>
<comment type="caution">
    <text evidence="1">The sequence shown here is derived from an EMBL/GenBank/DDBJ whole genome shotgun (WGS) entry which is preliminary data.</text>
</comment>
<protein>
    <submittedName>
        <fullName evidence="1">Uncharacterized protein</fullName>
    </submittedName>
</protein>
<dbReference type="AlphaFoldDB" id="A0A543NL56"/>
<proteinExistence type="predicted"/>
<name>A0A543NL56_9ACTN</name>
<dbReference type="Proteomes" id="UP000317422">
    <property type="component" value="Unassembled WGS sequence"/>
</dbReference>